<keyword evidence="1" id="KW-0732">Signal</keyword>
<feature type="chain" id="PRO_5010325858" evidence="1">
    <location>
        <begin position="26"/>
        <end position="131"/>
    </location>
</feature>
<evidence type="ECO:0000313" key="2">
    <source>
        <dbReference type="EMBL" id="SFN43911.1"/>
    </source>
</evidence>
<dbReference type="AlphaFoldDB" id="A0A1I4Z0W9"/>
<evidence type="ECO:0000313" key="3">
    <source>
        <dbReference type="Proteomes" id="UP000183107"/>
    </source>
</evidence>
<dbReference type="OrthoDB" id="8562971at2"/>
<sequence>MKMKQFLAALSLLGFFAALSPSALAADEDFDINAATGHAATPSDHEAVAKYYEDVAAATKAKMQEQEQLLEHYQDKSYLYGRRAQDLQSHTEALLHKYEKEADASTKEAALHREMAARLKGNSYSAARLGH</sequence>
<protein>
    <submittedName>
        <fullName evidence="2">Uncharacterized protein</fullName>
    </submittedName>
</protein>
<dbReference type="EMBL" id="FOVJ01000001">
    <property type="protein sequence ID" value="SFN43911.1"/>
    <property type="molecule type" value="Genomic_DNA"/>
</dbReference>
<feature type="signal peptide" evidence="1">
    <location>
        <begin position="1"/>
        <end position="25"/>
    </location>
</feature>
<name>A0A1I4Z0W9_9PROT</name>
<accession>A0A1I4Z0W9</accession>
<evidence type="ECO:0000256" key="1">
    <source>
        <dbReference type="SAM" id="SignalP"/>
    </source>
</evidence>
<organism evidence="2 3">
    <name type="scientific">Nitrosospira briensis</name>
    <dbReference type="NCBI Taxonomy" id="35799"/>
    <lineage>
        <taxon>Bacteria</taxon>
        <taxon>Pseudomonadati</taxon>
        <taxon>Pseudomonadota</taxon>
        <taxon>Betaproteobacteria</taxon>
        <taxon>Nitrosomonadales</taxon>
        <taxon>Nitrosomonadaceae</taxon>
        <taxon>Nitrosospira</taxon>
    </lineage>
</organism>
<dbReference type="Proteomes" id="UP000183107">
    <property type="component" value="Unassembled WGS sequence"/>
</dbReference>
<keyword evidence="3" id="KW-1185">Reference proteome</keyword>
<gene>
    <name evidence="2" type="ORF">SAMN05216386_0973</name>
</gene>
<reference evidence="3" key="1">
    <citation type="submission" date="2016-10" db="EMBL/GenBank/DDBJ databases">
        <authorList>
            <person name="Varghese N."/>
        </authorList>
    </citation>
    <scope>NUCLEOTIDE SEQUENCE [LARGE SCALE GENOMIC DNA]</scope>
    <source>
        <strain evidence="3">Nsp8</strain>
    </source>
</reference>
<proteinExistence type="predicted"/>